<keyword evidence="1" id="KW-0479">Metal-binding</keyword>
<dbReference type="InterPro" id="IPR011051">
    <property type="entry name" value="RmlC_Cupin_sf"/>
</dbReference>
<organism evidence="3 4">
    <name type="scientific">Rubrobacter xylanophilus</name>
    <dbReference type="NCBI Taxonomy" id="49319"/>
    <lineage>
        <taxon>Bacteria</taxon>
        <taxon>Bacillati</taxon>
        <taxon>Actinomycetota</taxon>
        <taxon>Rubrobacteria</taxon>
        <taxon>Rubrobacterales</taxon>
        <taxon>Rubrobacteraceae</taxon>
        <taxon>Rubrobacter</taxon>
    </lineage>
</organism>
<dbReference type="Gene3D" id="2.60.120.10">
    <property type="entry name" value="Jelly Rolls"/>
    <property type="match status" value="1"/>
</dbReference>
<dbReference type="InterPro" id="IPR013096">
    <property type="entry name" value="Cupin_2"/>
</dbReference>
<dbReference type="PANTHER" id="PTHR35848">
    <property type="entry name" value="OXALATE-BINDING PROTEIN"/>
    <property type="match status" value="1"/>
</dbReference>
<evidence type="ECO:0000313" key="3">
    <source>
        <dbReference type="EMBL" id="BBL80155.1"/>
    </source>
</evidence>
<dbReference type="Pfam" id="PF07883">
    <property type="entry name" value="Cupin_2"/>
    <property type="match status" value="1"/>
</dbReference>
<evidence type="ECO:0000313" key="4">
    <source>
        <dbReference type="Proteomes" id="UP000318065"/>
    </source>
</evidence>
<dbReference type="InterPro" id="IPR014710">
    <property type="entry name" value="RmlC-like_jellyroll"/>
</dbReference>
<proteinExistence type="predicted"/>
<dbReference type="EMBL" id="AP019791">
    <property type="protein sequence ID" value="BBL80155.1"/>
    <property type="molecule type" value="Genomic_DNA"/>
</dbReference>
<dbReference type="SUPFAM" id="SSF51182">
    <property type="entry name" value="RmlC-like cupins"/>
    <property type="match status" value="1"/>
</dbReference>
<keyword evidence="4" id="KW-1185">Reference proteome</keyword>
<name>A0A510HLD5_9ACTN</name>
<dbReference type="RefSeq" id="WP_143528193.1">
    <property type="nucleotide sequence ID" value="NZ_AP019791.1"/>
</dbReference>
<feature type="domain" description="Cupin type-2" evidence="2">
    <location>
        <begin position="33"/>
        <end position="100"/>
    </location>
</feature>
<gene>
    <name evidence="3" type="ORF">RxyAA322_20090</name>
</gene>
<protein>
    <submittedName>
        <fullName evidence="3">Cupin</fullName>
    </submittedName>
</protein>
<dbReference type="PANTHER" id="PTHR35848:SF6">
    <property type="entry name" value="CUPIN TYPE-2 DOMAIN-CONTAINING PROTEIN"/>
    <property type="match status" value="1"/>
</dbReference>
<dbReference type="Proteomes" id="UP000318065">
    <property type="component" value="Chromosome"/>
</dbReference>
<accession>A0A510HLD5</accession>
<dbReference type="OrthoDB" id="9791637at2"/>
<sequence>MEIRRVRDRISFSPEKMRKVALFDSPRLFYDLYCLLPGQEQRVHAHEGSDKVYYVLEGTARFAVGEEERDLSAGEAVIARASVPHGVRNASGENVVLLVTMAPPPRR</sequence>
<dbReference type="CDD" id="cd06122">
    <property type="entry name" value="cupin_TTHA0104"/>
    <property type="match status" value="1"/>
</dbReference>
<dbReference type="AlphaFoldDB" id="A0A510HLD5"/>
<dbReference type="GO" id="GO:0046872">
    <property type="term" value="F:metal ion binding"/>
    <property type="evidence" value="ECO:0007669"/>
    <property type="project" value="UniProtKB-KW"/>
</dbReference>
<evidence type="ECO:0000256" key="1">
    <source>
        <dbReference type="ARBA" id="ARBA00022723"/>
    </source>
</evidence>
<evidence type="ECO:0000259" key="2">
    <source>
        <dbReference type="Pfam" id="PF07883"/>
    </source>
</evidence>
<reference evidence="3" key="1">
    <citation type="journal article" date="2019" name="Microbiol. Resour. Announc.">
        <title>Complete Genome Sequence of Rubrobacter xylanophilus Strain AA3-22, Isolated from Arima Onsen in Japan.</title>
        <authorList>
            <person name="Tomariguchi N."/>
            <person name="Miyazaki K."/>
        </authorList>
    </citation>
    <scope>NUCLEOTIDE SEQUENCE [LARGE SCALE GENOMIC DNA]</scope>
    <source>
        <strain evidence="3">AA3-22</strain>
    </source>
</reference>
<dbReference type="InterPro" id="IPR051610">
    <property type="entry name" value="GPI/OXD"/>
</dbReference>